<comment type="caution">
    <text evidence="12">The sequence shown here is derived from an EMBL/GenBank/DDBJ whole genome shotgun (WGS) entry which is preliminary data.</text>
</comment>
<evidence type="ECO:0000256" key="6">
    <source>
        <dbReference type="ARBA" id="ARBA00018569"/>
    </source>
</evidence>
<evidence type="ECO:0000256" key="5">
    <source>
        <dbReference type="ARBA" id="ARBA00013189"/>
    </source>
</evidence>
<evidence type="ECO:0000256" key="1">
    <source>
        <dbReference type="ARBA" id="ARBA00000083"/>
    </source>
</evidence>
<dbReference type="NCBIfam" id="TIGR01179">
    <property type="entry name" value="galE"/>
    <property type="match status" value="1"/>
</dbReference>
<proteinExistence type="inferred from homology"/>
<evidence type="ECO:0000256" key="8">
    <source>
        <dbReference type="ARBA" id="ARBA00023144"/>
    </source>
</evidence>
<evidence type="ECO:0000256" key="4">
    <source>
        <dbReference type="ARBA" id="ARBA00007637"/>
    </source>
</evidence>
<dbReference type="RefSeq" id="WP_345679763.1">
    <property type="nucleotide sequence ID" value="NZ_BAABHS010000035.1"/>
</dbReference>
<comment type="catalytic activity">
    <reaction evidence="1 10">
        <text>UDP-alpha-D-glucose = UDP-alpha-D-galactose</text>
        <dbReference type="Rhea" id="RHEA:22168"/>
        <dbReference type="ChEBI" id="CHEBI:58885"/>
        <dbReference type="ChEBI" id="CHEBI:66914"/>
        <dbReference type="EC" id="5.1.3.2"/>
    </reaction>
</comment>
<evidence type="ECO:0000313" key="12">
    <source>
        <dbReference type="EMBL" id="GAA4988456.1"/>
    </source>
</evidence>
<evidence type="ECO:0000259" key="11">
    <source>
        <dbReference type="Pfam" id="PF01370"/>
    </source>
</evidence>
<dbReference type="Pfam" id="PF01370">
    <property type="entry name" value="Epimerase"/>
    <property type="match status" value="1"/>
</dbReference>
<feature type="domain" description="NAD-dependent epimerase/dehydratase" evidence="11">
    <location>
        <begin position="7"/>
        <end position="268"/>
    </location>
</feature>
<accession>A0ABP9I4W0</accession>
<keyword evidence="9 10" id="KW-0413">Isomerase</keyword>
<comment type="cofactor">
    <cofactor evidence="2 10">
        <name>NAD(+)</name>
        <dbReference type="ChEBI" id="CHEBI:57540"/>
    </cofactor>
</comment>
<keyword evidence="10" id="KW-0119">Carbohydrate metabolism</keyword>
<dbReference type="Gene3D" id="3.40.50.720">
    <property type="entry name" value="NAD(P)-binding Rossmann-like Domain"/>
    <property type="match status" value="1"/>
</dbReference>
<evidence type="ECO:0000256" key="3">
    <source>
        <dbReference type="ARBA" id="ARBA00004947"/>
    </source>
</evidence>
<dbReference type="InterPro" id="IPR005886">
    <property type="entry name" value="UDP_G4E"/>
</dbReference>
<dbReference type="PANTHER" id="PTHR43725">
    <property type="entry name" value="UDP-GLUCOSE 4-EPIMERASE"/>
    <property type="match status" value="1"/>
</dbReference>
<comment type="subunit">
    <text evidence="10">Homodimer.</text>
</comment>
<dbReference type="PANTHER" id="PTHR43725:SF47">
    <property type="entry name" value="UDP-GLUCOSE 4-EPIMERASE"/>
    <property type="match status" value="1"/>
</dbReference>
<evidence type="ECO:0000256" key="7">
    <source>
        <dbReference type="ARBA" id="ARBA00023027"/>
    </source>
</evidence>
<comment type="pathway">
    <text evidence="3 10">Carbohydrate metabolism; galactose metabolism.</text>
</comment>
<evidence type="ECO:0000256" key="9">
    <source>
        <dbReference type="ARBA" id="ARBA00023235"/>
    </source>
</evidence>
<keyword evidence="7 10" id="KW-0520">NAD</keyword>
<sequence length="344" mass="37019">MRDEPLVLVTGGAGFIGSHTCVELLCHGYRVVVADDFSHGTTEALERVEKIAGRQLAAVHGTDIRDHNALAAVFDRHPVDAVIHFAARKAVGESMAIPVEYYDTNVGGTTTLLAVMQEHGVHRLVYSSSCSIYGDAQSVPIAEDAPARPTNPYAASKHLCESILSDVCARRPEYAVLALRYFNPIGAHPGGLLGEDPRGEPDNLVPYIAQVAAGERPLLHVFGDDYPTPDGTGIRDYIHVMDVAEAHRIALVRLSAPDGPGYHALNIGTGTGSSVLDLIGAFREASGRPIPYDITDRRPGDVAALVADPRAAARAWGWHTVRDLAEMCHDAWNFQQHNPRGYAG</sequence>
<dbReference type="EMBL" id="BAABHS010000035">
    <property type="protein sequence ID" value="GAA4988456.1"/>
    <property type="molecule type" value="Genomic_DNA"/>
</dbReference>
<dbReference type="InterPro" id="IPR001509">
    <property type="entry name" value="Epimerase_deHydtase"/>
</dbReference>
<evidence type="ECO:0000313" key="13">
    <source>
        <dbReference type="Proteomes" id="UP001500466"/>
    </source>
</evidence>
<evidence type="ECO:0000256" key="2">
    <source>
        <dbReference type="ARBA" id="ARBA00001911"/>
    </source>
</evidence>
<organism evidence="12 13">
    <name type="scientific">Yinghuangia aomiensis</name>
    <dbReference type="NCBI Taxonomy" id="676205"/>
    <lineage>
        <taxon>Bacteria</taxon>
        <taxon>Bacillati</taxon>
        <taxon>Actinomycetota</taxon>
        <taxon>Actinomycetes</taxon>
        <taxon>Kitasatosporales</taxon>
        <taxon>Streptomycetaceae</taxon>
        <taxon>Yinghuangia</taxon>
    </lineage>
</organism>
<dbReference type="InterPro" id="IPR036291">
    <property type="entry name" value="NAD(P)-bd_dom_sf"/>
</dbReference>
<dbReference type="EC" id="5.1.3.2" evidence="5 10"/>
<gene>
    <name evidence="12" type="primary">galE_3</name>
    <name evidence="12" type="ORF">GCM10023205_69270</name>
</gene>
<evidence type="ECO:0000256" key="10">
    <source>
        <dbReference type="RuleBase" id="RU366046"/>
    </source>
</evidence>
<keyword evidence="13" id="KW-1185">Reference proteome</keyword>
<comment type="similarity">
    <text evidence="4 10">Belongs to the NAD(P)-dependent epimerase/dehydratase family.</text>
</comment>
<keyword evidence="8" id="KW-0299">Galactose metabolism</keyword>
<dbReference type="Gene3D" id="3.90.25.10">
    <property type="entry name" value="UDP-galactose 4-epimerase, domain 1"/>
    <property type="match status" value="1"/>
</dbReference>
<dbReference type="Proteomes" id="UP001500466">
    <property type="component" value="Unassembled WGS sequence"/>
</dbReference>
<reference evidence="13" key="1">
    <citation type="journal article" date="2019" name="Int. J. Syst. Evol. Microbiol.">
        <title>The Global Catalogue of Microorganisms (GCM) 10K type strain sequencing project: providing services to taxonomists for standard genome sequencing and annotation.</title>
        <authorList>
            <consortium name="The Broad Institute Genomics Platform"/>
            <consortium name="The Broad Institute Genome Sequencing Center for Infectious Disease"/>
            <person name="Wu L."/>
            <person name="Ma J."/>
        </authorList>
    </citation>
    <scope>NUCLEOTIDE SEQUENCE [LARGE SCALE GENOMIC DNA]</scope>
    <source>
        <strain evidence="13">JCM 17986</strain>
    </source>
</reference>
<protein>
    <recommendedName>
        <fullName evidence="6 10">UDP-glucose 4-epimerase</fullName>
        <ecNumber evidence="5 10">5.1.3.2</ecNumber>
    </recommendedName>
</protein>
<name>A0ABP9I4W0_9ACTN</name>
<dbReference type="SUPFAM" id="SSF51735">
    <property type="entry name" value="NAD(P)-binding Rossmann-fold domains"/>
    <property type="match status" value="1"/>
</dbReference>
<dbReference type="CDD" id="cd05247">
    <property type="entry name" value="UDP_G4E_1_SDR_e"/>
    <property type="match status" value="1"/>
</dbReference>